<name>A0A542VUF5_ZYMMB</name>
<dbReference type="RefSeq" id="WP_141920723.1">
    <property type="nucleotide sequence ID" value="NZ_VFOF01000006.1"/>
</dbReference>
<organism evidence="1 2">
    <name type="scientific">Zymomonas mobilis</name>
    <dbReference type="NCBI Taxonomy" id="542"/>
    <lineage>
        <taxon>Bacteria</taxon>
        <taxon>Pseudomonadati</taxon>
        <taxon>Pseudomonadota</taxon>
        <taxon>Alphaproteobacteria</taxon>
        <taxon>Sphingomonadales</taxon>
        <taxon>Zymomonadaceae</taxon>
        <taxon>Zymomonas</taxon>
    </lineage>
</organism>
<dbReference type="AlphaFoldDB" id="A0A542VUF5"/>
<proteinExistence type="predicted"/>
<evidence type="ECO:0000313" key="2">
    <source>
        <dbReference type="Proteomes" id="UP000316887"/>
    </source>
</evidence>
<reference evidence="1 2" key="1">
    <citation type="submission" date="2019-06" db="EMBL/GenBank/DDBJ databases">
        <title>Genome sequencing of Zymomonas mobilis strains for genetic engineering and biofuel applications.</title>
        <authorList>
            <person name="Teravest M."/>
        </authorList>
    </citation>
    <scope>NUCLEOTIDE SEQUENCE [LARGE SCALE GENOMIC DNA]</scope>
    <source>
        <strain evidence="1 2">AN0101</strain>
    </source>
</reference>
<protein>
    <submittedName>
        <fullName evidence="1">Uncharacterized protein</fullName>
    </submittedName>
</protein>
<gene>
    <name evidence="1" type="ORF">FBY58_1825</name>
</gene>
<accession>A0A542VUF5</accession>
<sequence>MLHGYPKGAWRSWQGGILPPKEQKNKISFNDRLRLIHDVDMYCVRTRERTSCILGMTEDQGRMLMVADEDIIG</sequence>
<evidence type="ECO:0000313" key="1">
    <source>
        <dbReference type="EMBL" id="TQL14958.1"/>
    </source>
</evidence>
<comment type="caution">
    <text evidence="1">The sequence shown here is derived from an EMBL/GenBank/DDBJ whole genome shotgun (WGS) entry which is preliminary data.</text>
</comment>
<dbReference type="Proteomes" id="UP000316887">
    <property type="component" value="Unassembled WGS sequence"/>
</dbReference>
<dbReference type="EMBL" id="VFOF01000006">
    <property type="protein sequence ID" value="TQL14958.1"/>
    <property type="molecule type" value="Genomic_DNA"/>
</dbReference>